<dbReference type="Gene3D" id="3.60.15.10">
    <property type="entry name" value="Ribonuclease Z/Hydroxyacylglutathione hydrolase-like"/>
    <property type="match status" value="1"/>
</dbReference>
<evidence type="ECO:0000313" key="3">
    <source>
        <dbReference type="EMBL" id="RMY12708.1"/>
    </source>
</evidence>
<dbReference type="SUPFAM" id="SSF56281">
    <property type="entry name" value="Metallo-hydrolase/oxidoreductase"/>
    <property type="match status" value="1"/>
</dbReference>
<dbReference type="Proteomes" id="UP000282582">
    <property type="component" value="Unassembled WGS sequence"/>
</dbReference>
<evidence type="ECO:0000313" key="4">
    <source>
        <dbReference type="EMBL" id="RMY38686.1"/>
    </source>
</evidence>
<protein>
    <recommendedName>
        <fullName evidence="2">Metallo-beta-lactamase domain-containing protein</fullName>
    </recommendedName>
</protein>
<dbReference type="Proteomes" id="UP000276864">
    <property type="component" value="Unassembled WGS sequence"/>
</dbReference>
<dbReference type="PANTHER" id="PTHR15032:SF4">
    <property type="entry name" value="N-ACYL-PHOSPHATIDYLETHANOLAMINE-HYDROLYZING PHOSPHOLIPASE D"/>
    <property type="match status" value="1"/>
</dbReference>
<evidence type="ECO:0000259" key="2">
    <source>
        <dbReference type="Pfam" id="PF12706"/>
    </source>
</evidence>
<dbReference type="InterPro" id="IPR001279">
    <property type="entry name" value="Metallo-B-lactamas"/>
</dbReference>
<feature type="region of interest" description="Disordered" evidence="1">
    <location>
        <begin position="10"/>
        <end position="33"/>
    </location>
</feature>
<reference evidence="5 6" key="1">
    <citation type="journal article" date="2018" name="BMC Genomics">
        <title>Genomic evidence for intraspecific hybridization in a clonal and extremely halotolerant yeast.</title>
        <authorList>
            <person name="Gostincar C."/>
            <person name="Stajich J.E."/>
            <person name="Zupancic J."/>
            <person name="Zalar P."/>
            <person name="Gunde-Cimerman N."/>
        </authorList>
    </citation>
    <scope>NUCLEOTIDE SEQUENCE [LARGE SCALE GENOMIC DNA]</scope>
    <source>
        <strain evidence="4 5">EXF-6651</strain>
        <strain evidence="3 6">EXF-6654</strain>
    </source>
</reference>
<feature type="region of interest" description="Disordered" evidence="1">
    <location>
        <begin position="399"/>
        <end position="435"/>
    </location>
</feature>
<organism evidence="4 5">
    <name type="scientific">Hortaea werneckii</name>
    <name type="common">Black yeast</name>
    <name type="synonym">Cladosporium werneckii</name>
    <dbReference type="NCBI Taxonomy" id="91943"/>
    <lineage>
        <taxon>Eukaryota</taxon>
        <taxon>Fungi</taxon>
        <taxon>Dikarya</taxon>
        <taxon>Ascomycota</taxon>
        <taxon>Pezizomycotina</taxon>
        <taxon>Dothideomycetes</taxon>
        <taxon>Dothideomycetidae</taxon>
        <taxon>Mycosphaerellales</taxon>
        <taxon>Teratosphaeriaceae</taxon>
        <taxon>Hortaea</taxon>
    </lineage>
</organism>
<dbReference type="GO" id="GO:0070290">
    <property type="term" value="F:N-acylphosphatidylethanolamine-specific phospholipase D activity"/>
    <property type="evidence" value="ECO:0007669"/>
    <property type="project" value="TreeGrafter"/>
</dbReference>
<comment type="caution">
    <text evidence="4">The sequence shown here is derived from an EMBL/GenBank/DDBJ whole genome shotgun (WGS) entry which is preliminary data.</text>
</comment>
<dbReference type="AlphaFoldDB" id="A0A3M7BG52"/>
<dbReference type="EMBL" id="QWIM01000159">
    <property type="protein sequence ID" value="RMY38686.1"/>
    <property type="molecule type" value="Genomic_DNA"/>
</dbReference>
<feature type="compositionally biased region" description="Polar residues" evidence="1">
    <location>
        <begin position="10"/>
        <end position="24"/>
    </location>
</feature>
<proteinExistence type="predicted"/>
<accession>A0A3M7BG52</accession>
<dbReference type="GO" id="GO:0070291">
    <property type="term" value="P:N-acylethanolamine metabolic process"/>
    <property type="evidence" value="ECO:0007669"/>
    <property type="project" value="TreeGrafter"/>
</dbReference>
<feature type="domain" description="Metallo-beta-lactamase" evidence="2">
    <location>
        <begin position="109"/>
        <end position="356"/>
    </location>
</feature>
<dbReference type="InterPro" id="IPR036866">
    <property type="entry name" value="RibonucZ/Hydroxyglut_hydro"/>
</dbReference>
<evidence type="ECO:0000313" key="5">
    <source>
        <dbReference type="Proteomes" id="UP000276864"/>
    </source>
</evidence>
<dbReference type="GO" id="GO:0005737">
    <property type="term" value="C:cytoplasm"/>
    <property type="evidence" value="ECO:0007669"/>
    <property type="project" value="TreeGrafter"/>
</dbReference>
<sequence length="720" mass="80975">MTSAILNAVVSSPQTASASPSDTSAKAHHNKQGKGFVNPWPSYEDFTPWKIVFKMLRMRFTGQWNNPDTTPPTVPVRKPELLPTRQTDKLRATWLGHACYYVEFPGGLRVLFDPVFEARCSPFSFMGPKRYTEMPCEIEDLPFIDAVVISHSHYDHLSHPTIKKISQKYPECHFFVGLGNKEWFTNMGISEKKVTELDWWDERTITLSAPPSEIGSVASSNVSEAPDKSQNITATIGCLPCQHTSARTPFDKGHTLWASWSVSSGGKKVWFGGDTGYRKVPELPKDEFDYSEKYSHLPHCPAFKQIGELRGPFDLGLIPIGAYDPRFIMSPMHANPYDSVNIFADTKCERALGIHWGTWVLTTEEVLEPPRKLKEALKWKGMPEEGESAVVARQQLLTSMAPTKERPKASNGKSNGDAAVLKRTGETKKISKRPIKTAASKGEDLLATLPAELRNEIYKLTLIEEKVFVIGSVEKYRNPLNRQNHAPIDDLSQVANAHVARKKSTSHASRINPWVEPALLQVSRKIRDEASKMYYGSNSFIAKLGAWLEILCRRCGRQPLHAFRISVTDVTWLGLYNAVDLCKAVATSGIELKPLTSPLWRSTRARMLGVDPLVQLNRRWHYSIERPLNEALSIVRIAKAGHRTEEWIARKLVWWLREKYSRYDALKSLGKMGIDPFLGGKFVGTDVLKQMDYSRAVVRKKSATKRSSEGGKAGECLARV</sequence>
<gene>
    <name evidence="4" type="ORF">D0866_02433</name>
    <name evidence="3" type="ORF">D0868_02420</name>
</gene>
<dbReference type="FunFam" id="3.60.15.10:FF:000048">
    <property type="entry name" value="Zn-dependent hydrolase/oxidoreductase family protein, putative"/>
    <property type="match status" value="1"/>
</dbReference>
<evidence type="ECO:0000256" key="1">
    <source>
        <dbReference type="SAM" id="MobiDB-lite"/>
    </source>
</evidence>
<evidence type="ECO:0000313" key="6">
    <source>
        <dbReference type="Proteomes" id="UP000282582"/>
    </source>
</evidence>
<name>A0A3M7BG52_HORWE</name>
<dbReference type="GO" id="GO:0070292">
    <property type="term" value="P:N-acylphosphatidylethanolamine metabolic process"/>
    <property type="evidence" value="ECO:0007669"/>
    <property type="project" value="TreeGrafter"/>
</dbReference>
<dbReference type="EMBL" id="QWIK01000123">
    <property type="protein sequence ID" value="RMY12708.1"/>
    <property type="molecule type" value="Genomic_DNA"/>
</dbReference>
<dbReference type="PANTHER" id="PTHR15032">
    <property type="entry name" value="N-ACYL-PHOSPHATIDYLETHANOLAMINE-HYDROLYZING PHOSPHOLIPASE D"/>
    <property type="match status" value="1"/>
</dbReference>
<dbReference type="Pfam" id="PF12706">
    <property type="entry name" value="Lactamase_B_2"/>
    <property type="match status" value="1"/>
</dbReference>